<gene>
    <name evidence="2" type="ORF">G8D99_08560</name>
</gene>
<dbReference type="Gene3D" id="3.40.50.2000">
    <property type="entry name" value="Glycogen Phosphorylase B"/>
    <property type="match status" value="2"/>
</dbReference>
<dbReference type="SUPFAM" id="SSF53756">
    <property type="entry name" value="UDP-Glycosyltransferase/glycogen phosphorylase"/>
    <property type="match status" value="1"/>
</dbReference>
<evidence type="ECO:0000313" key="3">
    <source>
        <dbReference type="Proteomes" id="UP000501939"/>
    </source>
</evidence>
<name>A0A6G8S4K6_9GAMM</name>
<accession>A0A6G8S4K6</accession>
<dbReference type="Pfam" id="PF00982">
    <property type="entry name" value="Glyco_transf_20"/>
    <property type="match status" value="1"/>
</dbReference>
<sequence>MSKLIVLSNRVNLPTPEGHSAGGLAVALQDALSDIGGVWLGWNGEQIQNQQDQYFNCTEINGIEYITCPLTEQQYQQYYSGFANTTLWPAMHDRDDLITFDPQEFQTYQNVNRLFAEQLHRIAGEDDMIWVHDYHFLSVAKYCRDLGMKNRFGFFLHIPFADLNIWKQLPIAQQLIEHLSAFDVVGLQTEHDQQNCLDVMQYYVGGQIDADILKLSERELKVQCYPIGVNPDLIQQVAQTHDNELENSVFKFDELSNQKTIIAVDRIDYSKGLIERFNAYAEFLNQHPEYHELVTDLQIACPCRMEIPAYEDLYKRVQAKVNSINLKYAQNEWAPINCVHETIQHAQLMQIYRRADICWVNSLRDGMNLVAKEFIAAQDPSDPGVLILSKYAGSAEQMPEAIIVDPESKSSMISALKQAIQMNKAERIERYRHLIRGIKHFDINDWRNAFLKDLKHFNSSLLQRTPIKQATVYRPLVT</sequence>
<evidence type="ECO:0000256" key="1">
    <source>
        <dbReference type="ARBA" id="ARBA00008799"/>
    </source>
</evidence>
<dbReference type="AlphaFoldDB" id="A0A6G8S4K6"/>
<dbReference type="Proteomes" id="UP000501939">
    <property type="component" value="Chromosome"/>
</dbReference>
<protein>
    <submittedName>
        <fullName evidence="2">Trehalose-6-phosphate synthase</fullName>
    </submittedName>
</protein>
<comment type="similarity">
    <text evidence="1">Belongs to the glycosyltransferase 20 family.</text>
</comment>
<dbReference type="PANTHER" id="PTHR10788">
    <property type="entry name" value="TREHALOSE-6-PHOSPHATE SYNTHASE"/>
    <property type="match status" value="1"/>
</dbReference>
<dbReference type="CDD" id="cd03788">
    <property type="entry name" value="GT20_TPS"/>
    <property type="match status" value="1"/>
</dbReference>
<evidence type="ECO:0000313" key="2">
    <source>
        <dbReference type="EMBL" id="QIO09061.1"/>
    </source>
</evidence>
<reference evidence="2 3" key="1">
    <citation type="submission" date="2020-03" db="EMBL/GenBank/DDBJ databases">
        <authorList>
            <person name="Zhu W."/>
        </authorList>
    </citation>
    <scope>NUCLEOTIDE SEQUENCE [LARGE SCALE GENOMIC DNA]</scope>
    <source>
        <strain evidence="2 3">185</strain>
    </source>
</reference>
<keyword evidence="3" id="KW-1185">Reference proteome</keyword>
<dbReference type="PANTHER" id="PTHR10788:SF106">
    <property type="entry name" value="BCDNA.GH08860"/>
    <property type="match status" value="1"/>
</dbReference>
<dbReference type="GO" id="GO:0005992">
    <property type="term" value="P:trehalose biosynthetic process"/>
    <property type="evidence" value="ECO:0007669"/>
    <property type="project" value="InterPro"/>
</dbReference>
<dbReference type="GO" id="GO:0003825">
    <property type="term" value="F:alpha,alpha-trehalose-phosphate synthase (UDP-forming) activity"/>
    <property type="evidence" value="ECO:0007669"/>
    <property type="project" value="TreeGrafter"/>
</dbReference>
<dbReference type="RefSeq" id="WP_166324503.1">
    <property type="nucleotide sequence ID" value="NZ_CP049916.1"/>
</dbReference>
<organism evidence="2 3">
    <name type="scientific">Acinetobacter lanii</name>
    <dbReference type="NCBI Taxonomy" id="2715163"/>
    <lineage>
        <taxon>Bacteria</taxon>
        <taxon>Pseudomonadati</taxon>
        <taxon>Pseudomonadota</taxon>
        <taxon>Gammaproteobacteria</taxon>
        <taxon>Moraxellales</taxon>
        <taxon>Moraxellaceae</taxon>
        <taxon>Acinetobacter</taxon>
    </lineage>
</organism>
<dbReference type="KEGG" id="alj:G8D99_08560"/>
<dbReference type="InterPro" id="IPR001830">
    <property type="entry name" value="Glyco_trans_20"/>
</dbReference>
<dbReference type="EMBL" id="CP049916">
    <property type="protein sequence ID" value="QIO09061.1"/>
    <property type="molecule type" value="Genomic_DNA"/>
</dbReference>
<proteinExistence type="inferred from homology"/>